<protein>
    <submittedName>
        <fullName evidence="1">Uncharacterized protein</fullName>
    </submittedName>
</protein>
<evidence type="ECO:0000313" key="1">
    <source>
        <dbReference type="EMBL" id="EWH09367.1"/>
    </source>
</evidence>
<comment type="caution">
    <text evidence="1">The sequence shown here is derived from an EMBL/GenBank/DDBJ whole genome shotgun (WGS) entry which is preliminary data.</text>
</comment>
<dbReference type="RefSeq" id="WP_034647386.1">
    <property type="nucleotide sequence ID" value="NZ_ARZX01000065.1"/>
</dbReference>
<evidence type="ECO:0000313" key="2">
    <source>
        <dbReference type="Proteomes" id="UP000019275"/>
    </source>
</evidence>
<gene>
    <name evidence="1" type="ORF">KLA_17304</name>
</gene>
<dbReference type="EMBL" id="ARZX01000065">
    <property type="protein sequence ID" value="EWH09367.1"/>
    <property type="molecule type" value="Genomic_DNA"/>
</dbReference>
<keyword evidence="2" id="KW-1185">Reference proteome</keyword>
<name>A0ABN0RJ60_9FLAO</name>
<proteinExistence type="predicted"/>
<dbReference type="Proteomes" id="UP000019275">
    <property type="component" value="Unassembled WGS sequence"/>
</dbReference>
<organism evidence="1 2">
    <name type="scientific">Cellulophaga geojensis KL-A</name>
    <dbReference type="NCBI Taxonomy" id="1328323"/>
    <lineage>
        <taxon>Bacteria</taxon>
        <taxon>Pseudomonadati</taxon>
        <taxon>Bacteroidota</taxon>
        <taxon>Flavobacteriia</taxon>
        <taxon>Flavobacteriales</taxon>
        <taxon>Flavobacteriaceae</taxon>
        <taxon>Cellulophaga</taxon>
    </lineage>
</organism>
<sequence>MILKRFYSKSIIRYQPKDRTIRIPLEVEESIAVEDRKAEVIVGEYDVLNGSVYCVFSFKQLNYLFLRNKVIEITDSISINYRVNYTDKEVSYFEILNNGISLMKEEYSNNHKPLINPFDGDEDWEYVNFAYHLSNYINKAKENPNAPLFPNPPLAQASCSCRKE</sequence>
<reference evidence="1 2" key="1">
    <citation type="journal article" date="2014" name="Genome Announc.">
        <title>Draft Genome Sequence of the Carrageenan-Degrading Bacterium Cellulophaga sp. Strain KL-A, Isolated from Decaying Marine Algae.</title>
        <authorList>
            <person name="Shan D."/>
            <person name="Ying J."/>
            <person name="Li X."/>
            <person name="Gao Z."/>
            <person name="Wei G."/>
            <person name="Shao Z."/>
        </authorList>
    </citation>
    <scope>NUCLEOTIDE SEQUENCE [LARGE SCALE GENOMIC DNA]</scope>
    <source>
        <strain evidence="1 2">KL-A</strain>
    </source>
</reference>
<accession>A0ABN0RJ60</accession>